<protein>
    <submittedName>
        <fullName evidence="1">Uncharacterized protein</fullName>
    </submittedName>
</protein>
<dbReference type="EMBL" id="GGEC01013988">
    <property type="protein sequence ID" value="MBW94471.1"/>
    <property type="molecule type" value="Transcribed_RNA"/>
</dbReference>
<proteinExistence type="predicted"/>
<name>A0A2P2JLY6_RHIMU</name>
<sequence length="138" mass="15822">MVSSCILTTTFFTLFNREAVTYMPGVFRFITCSDRSRSMLLWPCSISWESGLKQLYILFCTGPAAIKHYLAKFAVSAGGYWQWTKNHPGCYLQFVVHISTFFLSKFRQPNLCLQQRTKSKLLMCLGHIISAASRTSRK</sequence>
<evidence type="ECO:0000313" key="1">
    <source>
        <dbReference type="EMBL" id="MBW94471.1"/>
    </source>
</evidence>
<accession>A0A2P2JLY6</accession>
<reference evidence="1" key="1">
    <citation type="submission" date="2018-02" db="EMBL/GenBank/DDBJ databases">
        <title>Rhizophora mucronata_Transcriptome.</title>
        <authorList>
            <person name="Meera S.P."/>
            <person name="Sreeshan A."/>
            <person name="Augustine A."/>
        </authorList>
    </citation>
    <scope>NUCLEOTIDE SEQUENCE</scope>
    <source>
        <tissue evidence="1">Leaf</tissue>
    </source>
</reference>
<dbReference type="AlphaFoldDB" id="A0A2P2JLY6"/>
<organism evidence="1">
    <name type="scientific">Rhizophora mucronata</name>
    <name type="common">Asiatic mangrove</name>
    <dbReference type="NCBI Taxonomy" id="61149"/>
    <lineage>
        <taxon>Eukaryota</taxon>
        <taxon>Viridiplantae</taxon>
        <taxon>Streptophyta</taxon>
        <taxon>Embryophyta</taxon>
        <taxon>Tracheophyta</taxon>
        <taxon>Spermatophyta</taxon>
        <taxon>Magnoliopsida</taxon>
        <taxon>eudicotyledons</taxon>
        <taxon>Gunneridae</taxon>
        <taxon>Pentapetalae</taxon>
        <taxon>rosids</taxon>
        <taxon>fabids</taxon>
        <taxon>Malpighiales</taxon>
        <taxon>Rhizophoraceae</taxon>
        <taxon>Rhizophora</taxon>
    </lineage>
</organism>